<sequence length="100" mass="11536">MVSFDVTFLFISMHSNLAQDVLRNRLEEAYVEAPCPLNIKHCMRLFEFCHKTYFIFAGEAYEQIKGTAMGSTISDLVSELVLQELANIVFAQHASVFWRR</sequence>
<proteinExistence type="predicted"/>
<organism evidence="1 2">
    <name type="scientific">Dibothriocephalus latus</name>
    <name type="common">Fish tapeworm</name>
    <name type="synonym">Diphyllobothrium latum</name>
    <dbReference type="NCBI Taxonomy" id="60516"/>
    <lineage>
        <taxon>Eukaryota</taxon>
        <taxon>Metazoa</taxon>
        <taxon>Spiralia</taxon>
        <taxon>Lophotrochozoa</taxon>
        <taxon>Platyhelminthes</taxon>
        <taxon>Cestoda</taxon>
        <taxon>Eucestoda</taxon>
        <taxon>Diphyllobothriidea</taxon>
        <taxon>Diphyllobothriidae</taxon>
        <taxon>Dibothriocephalus</taxon>
    </lineage>
</organism>
<keyword evidence="2" id="KW-1185">Reference proteome</keyword>
<dbReference type="AlphaFoldDB" id="A0A3P6TDZ5"/>
<dbReference type="Proteomes" id="UP000281553">
    <property type="component" value="Unassembled WGS sequence"/>
</dbReference>
<reference evidence="1 2" key="1">
    <citation type="submission" date="2018-11" db="EMBL/GenBank/DDBJ databases">
        <authorList>
            <consortium name="Pathogen Informatics"/>
        </authorList>
    </citation>
    <scope>NUCLEOTIDE SEQUENCE [LARGE SCALE GENOMIC DNA]</scope>
</reference>
<dbReference type="EMBL" id="UYRU01043361">
    <property type="protein sequence ID" value="VDK81559.1"/>
    <property type="molecule type" value="Genomic_DNA"/>
</dbReference>
<evidence type="ECO:0008006" key="3">
    <source>
        <dbReference type="Google" id="ProtNLM"/>
    </source>
</evidence>
<dbReference type="PANTHER" id="PTHR21301:SF10">
    <property type="entry name" value="REVERSE TRANSCRIPTASE DOMAIN-CONTAINING PROTEIN"/>
    <property type="match status" value="1"/>
</dbReference>
<dbReference type="OrthoDB" id="7791153at2759"/>
<accession>A0A3P6TDZ5</accession>
<evidence type="ECO:0000313" key="1">
    <source>
        <dbReference type="EMBL" id="VDK81559.1"/>
    </source>
</evidence>
<evidence type="ECO:0000313" key="2">
    <source>
        <dbReference type="Proteomes" id="UP000281553"/>
    </source>
</evidence>
<dbReference type="PANTHER" id="PTHR21301">
    <property type="entry name" value="REVERSE TRANSCRIPTASE"/>
    <property type="match status" value="1"/>
</dbReference>
<name>A0A3P6TDZ5_DIBLA</name>
<protein>
    <recommendedName>
        <fullName evidence="3">Reverse transcriptase domain-containing protein</fullName>
    </recommendedName>
</protein>
<gene>
    <name evidence="1" type="ORF">DILT_LOCUS3249</name>
</gene>